<reference evidence="9" key="3">
    <citation type="submission" date="2023-07" db="EMBL/GenBank/DDBJ databases">
        <title>Genome-based characterization of strain KMM 296 and proposal for reclassification of Cobetia litoralis and Cobetia pacifica, and emended description of the species Cobetia amphilecti and Cobetia marina.</title>
        <authorList>
            <person name="Balabanova L."/>
            <person name="Nedashkovskaya O."/>
        </authorList>
    </citation>
    <scope>NUCLEOTIDE SEQUENCE [LARGE SCALE GENOMIC DNA]</scope>
    <source>
        <strain evidence="9">NRIC 0815</strain>
    </source>
</reference>
<evidence type="ECO:0000313" key="8">
    <source>
        <dbReference type="Proteomes" id="UP001170481"/>
    </source>
</evidence>
<dbReference type="PANTHER" id="PTHR30126:SF98">
    <property type="entry name" value="HTH-TYPE TRANSCRIPTIONAL ACTIVATOR BAUR"/>
    <property type="match status" value="1"/>
</dbReference>
<dbReference type="Pfam" id="PF00126">
    <property type="entry name" value="HTH_1"/>
    <property type="match status" value="1"/>
</dbReference>
<dbReference type="PROSITE" id="PS50931">
    <property type="entry name" value="HTH_LYSR"/>
    <property type="match status" value="1"/>
</dbReference>
<dbReference type="Gene3D" id="3.40.190.10">
    <property type="entry name" value="Periplasmic binding protein-like II"/>
    <property type="match status" value="2"/>
</dbReference>
<dbReference type="EMBL" id="JASCSA010000001">
    <property type="protein sequence ID" value="MDI5883100.1"/>
    <property type="molecule type" value="Genomic_DNA"/>
</dbReference>
<keyword evidence="2" id="KW-0805">Transcription regulation</keyword>
<evidence type="ECO:0000313" key="9">
    <source>
        <dbReference type="Proteomes" id="UP001229025"/>
    </source>
</evidence>
<dbReference type="GO" id="GO:0000976">
    <property type="term" value="F:transcription cis-regulatory region binding"/>
    <property type="evidence" value="ECO:0007669"/>
    <property type="project" value="TreeGrafter"/>
</dbReference>
<dbReference type="SUPFAM" id="SSF46785">
    <property type="entry name" value="Winged helix' DNA-binding domain"/>
    <property type="match status" value="1"/>
</dbReference>
<dbReference type="InterPro" id="IPR036390">
    <property type="entry name" value="WH_DNA-bd_sf"/>
</dbReference>
<evidence type="ECO:0000256" key="2">
    <source>
        <dbReference type="ARBA" id="ARBA00023015"/>
    </source>
</evidence>
<dbReference type="SUPFAM" id="SSF53850">
    <property type="entry name" value="Periplasmic binding protein-like II"/>
    <property type="match status" value="1"/>
</dbReference>
<keyword evidence="3" id="KW-0238">DNA-binding</keyword>
<protein>
    <submittedName>
        <fullName evidence="7">LysR family transcriptional regulator</fullName>
    </submittedName>
</protein>
<dbReference type="CDD" id="cd05466">
    <property type="entry name" value="PBP2_LTTR_substrate"/>
    <property type="match status" value="1"/>
</dbReference>
<reference evidence="6 9" key="1">
    <citation type="submission" date="2023-04" db="EMBL/GenBank/DDBJ databases">
        <authorList>
            <person name="Otstavnykh N."/>
            <person name="Seitkalieva A."/>
            <person name="Bystritskaya E."/>
        </authorList>
    </citation>
    <scope>NUCLEOTIDE SEQUENCE [LARGE SCALE GENOMIC DNA]</scope>
    <source>
        <strain evidence="6 9">NRIC 0815</strain>
    </source>
</reference>
<comment type="caution">
    <text evidence="7">The sequence shown here is derived from an EMBL/GenBank/DDBJ whole genome shotgun (WGS) entry which is preliminary data.</text>
</comment>
<dbReference type="PANTHER" id="PTHR30126">
    <property type="entry name" value="HTH-TYPE TRANSCRIPTIONAL REGULATOR"/>
    <property type="match status" value="1"/>
</dbReference>
<dbReference type="GO" id="GO:0003700">
    <property type="term" value="F:DNA-binding transcription factor activity"/>
    <property type="evidence" value="ECO:0007669"/>
    <property type="project" value="InterPro"/>
</dbReference>
<sequence>MRGEVMRGQLGDTDLRLLRIFRKVVECGGFSAAEIELNISRSAISMAMSDLETRLGLKLCQRGRSGFALTNEGREVHEAAMQMLAAAEGFRTRINGLHAWLKGELNIGITDNLVTMPEMHITDALSALKGHGPEVMINIRMIPPNEIERAVLDGRLHTGVIPTLKTLPGLEYRSLYEETSCLYCARGHVLFREPRAGDTLARGRPVGEEEIRQHDAVLPAYAQTPAIKALHEPLKAAASATDREGIAFLVLSGRYLGYLPTHYAERWVRDGQMQALSPVANSYVTYYSAITRKSRPPNLVLERYLTELDALRQAKPARRAQAARESKP</sequence>
<comment type="similarity">
    <text evidence="1">Belongs to the LysR transcriptional regulatory family.</text>
</comment>
<proteinExistence type="inferred from homology"/>
<dbReference type="InterPro" id="IPR036388">
    <property type="entry name" value="WH-like_DNA-bd_sf"/>
</dbReference>
<keyword evidence="4" id="KW-0804">Transcription</keyword>
<evidence type="ECO:0000313" key="7">
    <source>
        <dbReference type="EMBL" id="MDO6671724.1"/>
    </source>
</evidence>
<dbReference type="Pfam" id="PF03466">
    <property type="entry name" value="LysR_substrate"/>
    <property type="match status" value="1"/>
</dbReference>
<dbReference type="Proteomes" id="UP001170481">
    <property type="component" value="Unassembled WGS sequence"/>
</dbReference>
<evidence type="ECO:0000259" key="5">
    <source>
        <dbReference type="PROSITE" id="PS50931"/>
    </source>
</evidence>
<feature type="domain" description="HTH lysR-type" evidence="5">
    <location>
        <begin position="13"/>
        <end position="70"/>
    </location>
</feature>
<gene>
    <name evidence="7" type="ORF">Q4535_06275</name>
    <name evidence="6" type="ORF">QLT01_01870</name>
</gene>
<evidence type="ECO:0000256" key="4">
    <source>
        <dbReference type="ARBA" id="ARBA00023163"/>
    </source>
</evidence>
<keyword evidence="9" id="KW-1185">Reference proteome</keyword>
<dbReference type="Gene3D" id="1.10.10.10">
    <property type="entry name" value="Winged helix-like DNA-binding domain superfamily/Winged helix DNA-binding domain"/>
    <property type="match status" value="1"/>
</dbReference>
<dbReference type="AlphaFoldDB" id="A0AAP4WY31"/>
<evidence type="ECO:0000256" key="3">
    <source>
        <dbReference type="ARBA" id="ARBA00023125"/>
    </source>
</evidence>
<name>A0AAP4WY31_9GAMM</name>
<reference evidence="6" key="4">
    <citation type="submission" date="2024-05" db="EMBL/GenBank/DDBJ databases">
        <title>Genome-based characterization of strain KMM 296 and proposal for reclassification of Cobetia litoralis and Cobetia pacifica, and emended description of the species Cobetia amphilecti and Cobetia marina.</title>
        <authorList>
            <person name="Balabanova L."/>
            <person name="Nedashkovskaya O."/>
        </authorList>
    </citation>
    <scope>NUCLEOTIDE SEQUENCE</scope>
    <source>
        <strain evidence="6">NRIC 0815</strain>
    </source>
</reference>
<dbReference type="InterPro" id="IPR000847">
    <property type="entry name" value="LysR_HTH_N"/>
</dbReference>
<accession>A0AAP4WY31</accession>
<evidence type="ECO:0000256" key="1">
    <source>
        <dbReference type="ARBA" id="ARBA00009437"/>
    </source>
</evidence>
<dbReference type="Proteomes" id="UP001229025">
    <property type="component" value="Unassembled WGS sequence"/>
</dbReference>
<evidence type="ECO:0000313" key="6">
    <source>
        <dbReference type="EMBL" id="MDI5883100.1"/>
    </source>
</evidence>
<dbReference type="RefSeq" id="WP_225996410.1">
    <property type="nucleotide sequence ID" value="NZ_JASCSA010000001.1"/>
</dbReference>
<reference evidence="7" key="2">
    <citation type="submission" date="2023-07" db="EMBL/GenBank/DDBJ databases">
        <title>Genome content predicts the carbon catabolic preferences of heterotrophic bacteria.</title>
        <authorList>
            <person name="Gralka M."/>
        </authorList>
    </citation>
    <scope>NUCLEOTIDE SEQUENCE</scope>
    <source>
        <strain evidence="7">C2R13</strain>
    </source>
</reference>
<dbReference type="InterPro" id="IPR005119">
    <property type="entry name" value="LysR_subst-bd"/>
</dbReference>
<organism evidence="7 8">
    <name type="scientific">Cobetia amphilecti</name>
    <dbReference type="NCBI Taxonomy" id="1055104"/>
    <lineage>
        <taxon>Bacteria</taxon>
        <taxon>Pseudomonadati</taxon>
        <taxon>Pseudomonadota</taxon>
        <taxon>Gammaproteobacteria</taxon>
        <taxon>Oceanospirillales</taxon>
        <taxon>Halomonadaceae</taxon>
        <taxon>Cobetia</taxon>
    </lineage>
</organism>
<dbReference type="EMBL" id="JAUORK010000005">
    <property type="protein sequence ID" value="MDO6671724.1"/>
    <property type="molecule type" value="Genomic_DNA"/>
</dbReference>